<reference evidence="1 2" key="1">
    <citation type="journal article" date="2018" name="PLoS Genet.">
        <title>Population sequencing reveals clonal diversity and ancestral inbreeding in the grapevine cultivar Chardonnay.</title>
        <authorList>
            <person name="Roach M.J."/>
            <person name="Johnson D.L."/>
            <person name="Bohlmann J."/>
            <person name="van Vuuren H.J."/>
            <person name="Jones S.J."/>
            <person name="Pretorius I.S."/>
            <person name="Schmidt S.A."/>
            <person name="Borneman A.R."/>
        </authorList>
    </citation>
    <scope>NUCLEOTIDE SEQUENCE [LARGE SCALE GENOMIC DNA]</scope>
    <source>
        <strain evidence="2">cv. Chardonnay</strain>
        <tissue evidence="1">Leaf</tissue>
    </source>
</reference>
<organism evidence="1 2">
    <name type="scientific">Vitis vinifera</name>
    <name type="common">Grape</name>
    <dbReference type="NCBI Taxonomy" id="29760"/>
    <lineage>
        <taxon>Eukaryota</taxon>
        <taxon>Viridiplantae</taxon>
        <taxon>Streptophyta</taxon>
        <taxon>Embryophyta</taxon>
        <taxon>Tracheophyta</taxon>
        <taxon>Spermatophyta</taxon>
        <taxon>Magnoliopsida</taxon>
        <taxon>eudicotyledons</taxon>
        <taxon>Gunneridae</taxon>
        <taxon>Pentapetalae</taxon>
        <taxon>rosids</taxon>
        <taxon>Vitales</taxon>
        <taxon>Vitaceae</taxon>
        <taxon>Viteae</taxon>
        <taxon>Vitis</taxon>
    </lineage>
</organism>
<sequence>MSADILQFLKNKFMDDLQEAEEEESPVEEIPLHSYFQNIKAVLEGTSIDRFTPIRMKDCLYDLISTLDDCIIFSEKRKKQIKKGGGSRGRYSLPELWFLCKRRRKLLQIKKKLLLHTSDAAESSSSSVPQDDGRDKFWYGHGFNEQKTSLMRRILEDIEEEGFPYHRIRIDLSKTLRGDIDFEEILKDMLKQCDGKVLSVPGNSPIWLRIGEEVMAWRWLKEPWEVYNISEVGHDQLIFGGDAVVIDSYKQDVTRKMLSNDQLLIYLWELIKLIFQFHLDG</sequence>
<dbReference type="AlphaFoldDB" id="A0A438D2M8"/>
<evidence type="ECO:0000313" key="1">
    <source>
        <dbReference type="EMBL" id="RVW29740.1"/>
    </source>
</evidence>
<dbReference type="Proteomes" id="UP000288805">
    <property type="component" value="Unassembled WGS sequence"/>
</dbReference>
<comment type="caution">
    <text evidence="1">The sequence shown here is derived from an EMBL/GenBank/DDBJ whole genome shotgun (WGS) entry which is preliminary data.</text>
</comment>
<accession>A0A438D2M8</accession>
<protein>
    <submittedName>
        <fullName evidence="1">Uncharacterized protein</fullName>
    </submittedName>
</protein>
<name>A0A438D2M8_VITVI</name>
<evidence type="ECO:0000313" key="2">
    <source>
        <dbReference type="Proteomes" id="UP000288805"/>
    </source>
</evidence>
<dbReference type="EMBL" id="QGNW01001826">
    <property type="protein sequence ID" value="RVW29740.1"/>
    <property type="molecule type" value="Genomic_DNA"/>
</dbReference>
<gene>
    <name evidence="1" type="ORF">CK203_111016</name>
</gene>
<proteinExistence type="predicted"/>